<sequence length="495" mass="53644">MIRIVLLVVVYSIIFLALSIVAYNTWLQYRGVNLPYSSPIETGGETPDFIIVVLLDGASSPVVQSYIRSAETSVLLDMGLFLPNGRSVYPSYSGPSRASILTGVPPAVHGVVSNEGAFKVKITGLIDLAREKGFKIINIGDGLIETIFGVKAVAIDEGAGQGSLALKKAVEVLRANLSNGSKVFIWVTVNDVDVIGHKAGGFSKEYNATVKNYLILIAGFISEISDVLNRGVVVVLSDHGFKKGGHHGGGEDTVMNTFMFIAGRGIAPGVCYEEFLLIDIAPSLGILTSIGVPPYSMGKALATCLGINPTPAEMKRKEVYNLLGTRETVSMFTDQLWIRLFIITALFIPLVLEVRRIGLKPLTLGVAFLVIYIVYYVYSVRVYTFSDIYSFTEVMTKIIVAVVVVSFLTGLFAARFYPTRGEVARGLIGAYLFIITVVFIGVSTFLVPYGPVVVFPNPDWDFAVRYFAMLITGSFSGLVGMPIALVTAILIQKNR</sequence>
<dbReference type="AlphaFoldDB" id="A0A7L4P8J7"/>
<feature type="transmembrane region" description="Helical" evidence="1">
    <location>
        <begin position="398"/>
        <end position="417"/>
    </location>
</feature>
<evidence type="ECO:0000313" key="2">
    <source>
        <dbReference type="EMBL" id="NYR15315.1"/>
    </source>
</evidence>
<gene>
    <name evidence="2" type="ORF">HC235_05000</name>
</gene>
<dbReference type="InterPro" id="IPR002591">
    <property type="entry name" value="Phosphodiest/P_Trfase"/>
</dbReference>
<feature type="transmembrane region" description="Helical" evidence="1">
    <location>
        <begin position="467"/>
        <end position="491"/>
    </location>
</feature>
<organism evidence="2 3">
    <name type="scientific">Pyrobaculum arsenaticum</name>
    <dbReference type="NCBI Taxonomy" id="121277"/>
    <lineage>
        <taxon>Archaea</taxon>
        <taxon>Thermoproteota</taxon>
        <taxon>Thermoprotei</taxon>
        <taxon>Thermoproteales</taxon>
        <taxon>Thermoproteaceae</taxon>
        <taxon>Pyrobaculum</taxon>
    </lineage>
</organism>
<reference evidence="2 3" key="1">
    <citation type="journal article" date="2020" name="Nat. Commun.">
        <title>The structures of two archaeal type IV pili illuminate evolutionary relationships.</title>
        <authorList>
            <person name="Wang F."/>
            <person name="Baquero D.P."/>
            <person name="Su Z."/>
            <person name="Beltran L.C."/>
            <person name="Prangishvili D."/>
            <person name="Krupovic M."/>
            <person name="Egelman E.H."/>
        </authorList>
    </citation>
    <scope>NUCLEOTIDE SEQUENCE [LARGE SCALE GENOMIC DNA]</scope>
    <source>
        <strain evidence="2 3">2GA</strain>
    </source>
</reference>
<proteinExistence type="predicted"/>
<accession>A0A7L4P8J7</accession>
<dbReference type="EMBL" id="JAAVJF010000002">
    <property type="protein sequence ID" value="NYR15315.1"/>
    <property type="molecule type" value="Genomic_DNA"/>
</dbReference>
<dbReference type="InterPro" id="IPR017850">
    <property type="entry name" value="Alkaline_phosphatase_core_sf"/>
</dbReference>
<evidence type="ECO:0000313" key="3">
    <source>
        <dbReference type="Proteomes" id="UP000554766"/>
    </source>
</evidence>
<keyword evidence="1" id="KW-1133">Transmembrane helix</keyword>
<dbReference type="Pfam" id="PF01663">
    <property type="entry name" value="Phosphodiest"/>
    <property type="match status" value="1"/>
</dbReference>
<name>A0A7L4P8J7_9CREN</name>
<dbReference type="Proteomes" id="UP000554766">
    <property type="component" value="Unassembled WGS sequence"/>
</dbReference>
<feature type="transmembrane region" description="Helical" evidence="1">
    <location>
        <begin position="361"/>
        <end position="378"/>
    </location>
</feature>
<dbReference type="Gene3D" id="3.40.720.10">
    <property type="entry name" value="Alkaline Phosphatase, subunit A"/>
    <property type="match status" value="2"/>
</dbReference>
<comment type="caution">
    <text evidence="2">The sequence shown here is derived from an EMBL/GenBank/DDBJ whole genome shotgun (WGS) entry which is preliminary data.</text>
</comment>
<keyword evidence="1" id="KW-0812">Transmembrane</keyword>
<feature type="transmembrane region" description="Helical" evidence="1">
    <location>
        <begin position="429"/>
        <end position="447"/>
    </location>
</feature>
<protein>
    <recommendedName>
        <fullName evidence="4">Type I phosphodiesterase/nucleotide pyrophosphatase</fullName>
    </recommendedName>
</protein>
<feature type="transmembrane region" description="Helical" evidence="1">
    <location>
        <begin position="336"/>
        <end position="354"/>
    </location>
</feature>
<dbReference type="SUPFAM" id="SSF53649">
    <property type="entry name" value="Alkaline phosphatase-like"/>
    <property type="match status" value="1"/>
</dbReference>
<keyword evidence="3" id="KW-1185">Reference proteome</keyword>
<dbReference type="GeneID" id="5054224"/>
<keyword evidence="1" id="KW-0472">Membrane</keyword>
<evidence type="ECO:0000256" key="1">
    <source>
        <dbReference type="SAM" id="Phobius"/>
    </source>
</evidence>
<evidence type="ECO:0008006" key="4">
    <source>
        <dbReference type="Google" id="ProtNLM"/>
    </source>
</evidence>
<dbReference type="RefSeq" id="WP_164905939.1">
    <property type="nucleotide sequence ID" value="NZ_JAAVJF010000002.1"/>
</dbReference>